<dbReference type="Gene3D" id="3.40.140.10">
    <property type="entry name" value="Cytidine Deaminase, domain 2"/>
    <property type="match status" value="1"/>
</dbReference>
<keyword evidence="1" id="KW-0963">Cytoplasm</keyword>
<accession>A0A1Y1S3E1</accession>
<dbReference type="STRING" id="1963862.B4O97_01440"/>
<proteinExistence type="predicted"/>
<dbReference type="OrthoDB" id="9782042at2"/>
<dbReference type="Pfam" id="PF02634">
    <property type="entry name" value="FdhD-NarQ"/>
    <property type="match status" value="1"/>
</dbReference>
<evidence type="ECO:0008006" key="5">
    <source>
        <dbReference type="Google" id="ProtNLM"/>
    </source>
</evidence>
<evidence type="ECO:0000313" key="3">
    <source>
        <dbReference type="EMBL" id="ORC38447.1"/>
    </source>
</evidence>
<name>A0A1Y1S3E1_9SPIO</name>
<dbReference type="InterPro" id="IPR016193">
    <property type="entry name" value="Cytidine_deaminase-like"/>
</dbReference>
<keyword evidence="2" id="KW-0501">Molybdenum cofactor biosynthesis</keyword>
<dbReference type="Proteomes" id="UP000192343">
    <property type="component" value="Unassembled WGS sequence"/>
</dbReference>
<dbReference type="Gene3D" id="3.10.20.10">
    <property type="match status" value="1"/>
</dbReference>
<dbReference type="GO" id="GO:0016783">
    <property type="term" value="F:sulfurtransferase activity"/>
    <property type="evidence" value="ECO:0007669"/>
    <property type="project" value="InterPro"/>
</dbReference>
<sequence>MISLEETKPLVAESEVFLFTGDELLHRFHCTPEALRELTVGHLYCNGLIRSAAELSQYETDSTHPDTITIHISINREDSTPMPPVQDLKVPELTDLQALMQHFFDCAEKYKAHGGIHCSALFDGKSFVAQYEDVGRHNAFDKVTGKALLTGLNPANLIYFTSGRVNSEIAEKAGRCGFPLIVSRSIATTRACGIARKQGVGIIGRISSDRPLLFNKGRAYA</sequence>
<gene>
    <name evidence="3" type="ORF">B4O97_01440</name>
</gene>
<keyword evidence="4" id="KW-1185">Reference proteome</keyword>
<dbReference type="SUPFAM" id="SSF53927">
    <property type="entry name" value="Cytidine deaminase-like"/>
    <property type="match status" value="1"/>
</dbReference>
<dbReference type="InterPro" id="IPR003786">
    <property type="entry name" value="FdhD"/>
</dbReference>
<evidence type="ECO:0000256" key="2">
    <source>
        <dbReference type="ARBA" id="ARBA00023150"/>
    </source>
</evidence>
<dbReference type="GO" id="GO:0006777">
    <property type="term" value="P:Mo-molybdopterin cofactor biosynthetic process"/>
    <property type="evidence" value="ECO:0007669"/>
    <property type="project" value="UniProtKB-KW"/>
</dbReference>
<dbReference type="RefSeq" id="WP_083047581.1">
    <property type="nucleotide sequence ID" value="NZ_MWQY01000001.1"/>
</dbReference>
<comment type="caution">
    <text evidence="3">The sequence shown here is derived from an EMBL/GenBank/DDBJ whole genome shotgun (WGS) entry which is preliminary data.</text>
</comment>
<evidence type="ECO:0000313" key="4">
    <source>
        <dbReference type="Proteomes" id="UP000192343"/>
    </source>
</evidence>
<dbReference type="AlphaFoldDB" id="A0A1Y1S3E1"/>
<protein>
    <recommendedName>
        <fullName evidence="5">Formate dehydrogenase family accessory protein FdhD</fullName>
    </recommendedName>
</protein>
<dbReference type="EMBL" id="MWQY01000001">
    <property type="protein sequence ID" value="ORC38447.1"/>
    <property type="molecule type" value="Genomic_DNA"/>
</dbReference>
<dbReference type="PANTHER" id="PTHR30592:SF1">
    <property type="entry name" value="SULFUR CARRIER PROTEIN FDHD"/>
    <property type="match status" value="1"/>
</dbReference>
<organism evidence="3 4">
    <name type="scientific">Marispirochaeta aestuarii</name>
    <dbReference type="NCBI Taxonomy" id="1963862"/>
    <lineage>
        <taxon>Bacteria</taxon>
        <taxon>Pseudomonadati</taxon>
        <taxon>Spirochaetota</taxon>
        <taxon>Spirochaetia</taxon>
        <taxon>Spirochaetales</taxon>
        <taxon>Spirochaetaceae</taxon>
        <taxon>Marispirochaeta</taxon>
    </lineage>
</organism>
<reference evidence="3 4" key="1">
    <citation type="submission" date="2017-03" db="EMBL/GenBank/DDBJ databases">
        <title>Draft Genome sequence of Marispirochaeta sp. strain JC444.</title>
        <authorList>
            <person name="Shivani Y."/>
            <person name="Subhash Y."/>
            <person name="Sasikala C."/>
            <person name="Ramana C."/>
        </authorList>
    </citation>
    <scope>NUCLEOTIDE SEQUENCE [LARGE SCALE GENOMIC DNA]</scope>
    <source>
        <strain evidence="3 4">JC444</strain>
    </source>
</reference>
<dbReference type="PANTHER" id="PTHR30592">
    <property type="entry name" value="FORMATE DEHYDROGENASE"/>
    <property type="match status" value="1"/>
</dbReference>
<evidence type="ECO:0000256" key="1">
    <source>
        <dbReference type="ARBA" id="ARBA00022490"/>
    </source>
</evidence>